<dbReference type="PANTHER" id="PTHR22854:SF2">
    <property type="entry name" value="INDOLE-3-GLYCEROL-PHOSPHATE SYNTHASE"/>
    <property type="match status" value="1"/>
</dbReference>
<dbReference type="SUPFAM" id="SSF51366">
    <property type="entry name" value="Ribulose-phoshate binding barrel"/>
    <property type="match status" value="1"/>
</dbReference>
<dbReference type="Proteomes" id="UP000274100">
    <property type="component" value="Chromosome"/>
</dbReference>
<dbReference type="InterPro" id="IPR045186">
    <property type="entry name" value="Indole-3-glycerol_P_synth"/>
</dbReference>
<feature type="domain" description="Indole-3-glycerol phosphate synthase" evidence="9">
    <location>
        <begin position="14"/>
        <end position="274"/>
    </location>
</feature>
<proteinExistence type="inferred from homology"/>
<dbReference type="EC" id="4.1.1.48" evidence="8"/>
<keyword evidence="7 8" id="KW-0456">Lyase</keyword>
<dbReference type="InterPro" id="IPR013798">
    <property type="entry name" value="Indole-3-glycerol_P_synth_dom"/>
</dbReference>
<evidence type="ECO:0000256" key="5">
    <source>
        <dbReference type="ARBA" id="ARBA00022822"/>
    </source>
</evidence>
<dbReference type="FunFam" id="3.20.20.70:FF:000024">
    <property type="entry name" value="Indole-3-glycerol phosphate synthase"/>
    <property type="match status" value="1"/>
</dbReference>
<evidence type="ECO:0000259" key="9">
    <source>
        <dbReference type="Pfam" id="PF00218"/>
    </source>
</evidence>
<gene>
    <name evidence="8 10" type="primary">trpC</name>
    <name evidence="10" type="ORF">NCTC10297_01367</name>
</gene>
<evidence type="ECO:0000256" key="8">
    <source>
        <dbReference type="HAMAP-Rule" id="MF_00134"/>
    </source>
</evidence>
<dbReference type="CDD" id="cd00331">
    <property type="entry name" value="IGPS"/>
    <property type="match status" value="1"/>
</dbReference>
<dbReference type="KEGG" id="mcun:NCTC10297_01367"/>
<keyword evidence="6 8" id="KW-0057">Aromatic amino acid biosynthesis</keyword>
<evidence type="ECO:0000256" key="4">
    <source>
        <dbReference type="ARBA" id="ARBA00022793"/>
    </source>
</evidence>
<dbReference type="HAMAP" id="MF_00134_B">
    <property type="entry name" value="IGPS_B"/>
    <property type="match status" value="1"/>
</dbReference>
<dbReference type="OrthoDB" id="9804217at2"/>
<dbReference type="GO" id="GO:0004640">
    <property type="term" value="F:phosphoribosylanthranilate isomerase activity"/>
    <property type="evidence" value="ECO:0007669"/>
    <property type="project" value="TreeGrafter"/>
</dbReference>
<protein>
    <recommendedName>
        <fullName evidence="8">Indole-3-glycerol phosphate synthase</fullName>
        <shortName evidence="8">IGPS</shortName>
        <ecNumber evidence="8">4.1.1.48</ecNumber>
    </recommendedName>
</protein>
<evidence type="ECO:0000313" key="11">
    <source>
        <dbReference type="Proteomes" id="UP000274100"/>
    </source>
</evidence>
<dbReference type="PROSITE" id="PS00614">
    <property type="entry name" value="IGPS"/>
    <property type="match status" value="1"/>
</dbReference>
<evidence type="ECO:0000256" key="7">
    <source>
        <dbReference type="ARBA" id="ARBA00023239"/>
    </source>
</evidence>
<evidence type="ECO:0000313" key="10">
    <source>
        <dbReference type="EMBL" id="VEG13404.1"/>
    </source>
</evidence>
<dbReference type="EMBL" id="LR134343">
    <property type="protein sequence ID" value="VEG13404.1"/>
    <property type="molecule type" value="Genomic_DNA"/>
</dbReference>
<name>A0A3S4SCZ8_9GAMM</name>
<dbReference type="AlphaFoldDB" id="A0A3S4SCZ8"/>
<organism evidence="10 11">
    <name type="scientific">Moraxella cuniculi</name>
    <dbReference type="NCBI Taxonomy" id="34061"/>
    <lineage>
        <taxon>Bacteria</taxon>
        <taxon>Pseudomonadati</taxon>
        <taxon>Pseudomonadota</taxon>
        <taxon>Gammaproteobacteria</taxon>
        <taxon>Moraxellales</taxon>
        <taxon>Moraxellaceae</taxon>
        <taxon>Moraxella</taxon>
    </lineage>
</organism>
<sequence length="279" mass="30519">MTKQTLTNATPSILQKIIATKHQEVAIAKQQKSQAELLSIAKNHSPRGFANSLRKVDTNSQVGIIAEVKKASPSKGIISPNFDAVASAIGYQKAGATCLSVLTDRDYFQGDDQYLIDVRTAVSLPVLRKDFMVDEYQIIESAAIGADCILLIMACLDDATLKHLHQSATELELDVLIEIHNELELERALQLPQSPANIYGINNRNLHTFEVDLAHSIRLSQSLFAALGDDALMVSESGINTSDDIRLMQRNNIHHFLIGEQFMRTANAGAALSSLLADI</sequence>
<comment type="pathway">
    <text evidence="2 8">Amino-acid biosynthesis; L-tryptophan biosynthesis; L-tryptophan from chorismate: step 4/5.</text>
</comment>
<evidence type="ECO:0000256" key="1">
    <source>
        <dbReference type="ARBA" id="ARBA00001633"/>
    </source>
</evidence>
<keyword evidence="3 8" id="KW-0028">Amino-acid biosynthesis</keyword>
<accession>A0A3S4SCZ8</accession>
<dbReference type="Gene3D" id="3.20.20.70">
    <property type="entry name" value="Aldolase class I"/>
    <property type="match status" value="1"/>
</dbReference>
<comment type="catalytic activity">
    <reaction evidence="1 8">
        <text>1-(2-carboxyphenylamino)-1-deoxy-D-ribulose 5-phosphate + H(+) = (1S,2R)-1-C-(indol-3-yl)glycerol 3-phosphate + CO2 + H2O</text>
        <dbReference type="Rhea" id="RHEA:23476"/>
        <dbReference type="ChEBI" id="CHEBI:15377"/>
        <dbReference type="ChEBI" id="CHEBI:15378"/>
        <dbReference type="ChEBI" id="CHEBI:16526"/>
        <dbReference type="ChEBI" id="CHEBI:58613"/>
        <dbReference type="ChEBI" id="CHEBI:58866"/>
        <dbReference type="EC" id="4.1.1.48"/>
    </reaction>
</comment>
<dbReference type="GO" id="GO:0000162">
    <property type="term" value="P:L-tryptophan biosynthetic process"/>
    <property type="evidence" value="ECO:0007669"/>
    <property type="project" value="UniProtKB-UniRule"/>
</dbReference>
<dbReference type="NCBIfam" id="NF001377">
    <property type="entry name" value="PRK00278.2-4"/>
    <property type="match status" value="1"/>
</dbReference>
<dbReference type="InterPro" id="IPR001468">
    <property type="entry name" value="Indole-3-GlycerolPSynthase_CS"/>
</dbReference>
<dbReference type="InterPro" id="IPR011060">
    <property type="entry name" value="RibuloseP-bd_barrel"/>
</dbReference>
<evidence type="ECO:0000256" key="3">
    <source>
        <dbReference type="ARBA" id="ARBA00022605"/>
    </source>
</evidence>
<dbReference type="PANTHER" id="PTHR22854">
    <property type="entry name" value="TRYPTOPHAN BIOSYNTHESIS PROTEIN"/>
    <property type="match status" value="1"/>
</dbReference>
<reference evidence="10 11" key="1">
    <citation type="submission" date="2018-12" db="EMBL/GenBank/DDBJ databases">
        <authorList>
            <consortium name="Pathogen Informatics"/>
        </authorList>
    </citation>
    <scope>NUCLEOTIDE SEQUENCE [LARGE SCALE GENOMIC DNA]</scope>
    <source>
        <strain evidence="10 11">NCTC10297</strain>
    </source>
</reference>
<evidence type="ECO:0000256" key="6">
    <source>
        <dbReference type="ARBA" id="ARBA00023141"/>
    </source>
</evidence>
<dbReference type="RefSeq" id="WP_126330978.1">
    <property type="nucleotide sequence ID" value="NZ_LR134343.1"/>
</dbReference>
<dbReference type="NCBIfam" id="NF001373">
    <property type="entry name" value="PRK00278.1-6"/>
    <property type="match status" value="1"/>
</dbReference>
<dbReference type="Pfam" id="PF00218">
    <property type="entry name" value="IGPS"/>
    <property type="match status" value="1"/>
</dbReference>
<comment type="similarity">
    <text evidence="8">Belongs to the TrpC family.</text>
</comment>
<dbReference type="UniPathway" id="UPA00035">
    <property type="reaction ID" value="UER00043"/>
</dbReference>
<keyword evidence="4 8" id="KW-0210">Decarboxylase</keyword>
<evidence type="ECO:0000256" key="2">
    <source>
        <dbReference type="ARBA" id="ARBA00004696"/>
    </source>
</evidence>
<dbReference type="GO" id="GO:0004425">
    <property type="term" value="F:indole-3-glycerol-phosphate synthase activity"/>
    <property type="evidence" value="ECO:0007669"/>
    <property type="project" value="UniProtKB-UniRule"/>
</dbReference>
<dbReference type="InterPro" id="IPR013785">
    <property type="entry name" value="Aldolase_TIM"/>
</dbReference>
<keyword evidence="5 8" id="KW-0822">Tryptophan biosynthesis</keyword>